<feature type="region of interest" description="Disordered" evidence="4">
    <location>
        <begin position="745"/>
        <end position="765"/>
    </location>
</feature>
<dbReference type="InterPro" id="IPR038765">
    <property type="entry name" value="Papain-like_cys_pep_sf"/>
</dbReference>
<dbReference type="Proteomes" id="UP000694389">
    <property type="component" value="Unassembled WGS sequence"/>
</dbReference>
<dbReference type="EC" id="3.4.19.12" evidence="2"/>
<keyword evidence="7" id="KW-1185">Reference proteome</keyword>
<evidence type="ECO:0000256" key="1">
    <source>
        <dbReference type="ARBA" id="ARBA00000707"/>
    </source>
</evidence>
<dbReference type="SUPFAM" id="SSF54001">
    <property type="entry name" value="Cysteine proteinases"/>
    <property type="match status" value="1"/>
</dbReference>
<evidence type="ECO:0000313" key="6">
    <source>
        <dbReference type="Ensembl" id="ENSDLAP00005004460.2"/>
    </source>
</evidence>
<dbReference type="CDD" id="cd02674">
    <property type="entry name" value="Peptidase_C19R"/>
    <property type="match status" value="1"/>
</dbReference>
<feature type="region of interest" description="Disordered" evidence="4">
    <location>
        <begin position="815"/>
        <end position="834"/>
    </location>
</feature>
<dbReference type="PROSITE" id="PS50235">
    <property type="entry name" value="USP_3"/>
    <property type="match status" value="1"/>
</dbReference>
<dbReference type="AlphaFoldDB" id="A0A8C4DNJ8"/>
<keyword evidence="3" id="KW-0378">Hydrolase</keyword>
<feature type="domain" description="USP" evidence="5">
    <location>
        <begin position="105"/>
        <end position="708"/>
    </location>
</feature>
<comment type="catalytic activity">
    <reaction evidence="1">
        <text>Thiol-dependent hydrolysis of ester, thioester, amide, peptide and isopeptide bonds formed by the C-terminal Gly of ubiquitin (a 76-residue protein attached to proteins as an intracellular targeting signal).</text>
        <dbReference type="EC" id="3.4.19.12"/>
    </reaction>
</comment>
<feature type="region of interest" description="Disordered" evidence="4">
    <location>
        <begin position="341"/>
        <end position="374"/>
    </location>
</feature>
<feature type="compositionally biased region" description="Polar residues" evidence="4">
    <location>
        <begin position="746"/>
        <end position="758"/>
    </location>
</feature>
<dbReference type="PANTHER" id="PTHR21646:SF20">
    <property type="entry name" value="UBIQUITIN CARBOXYL-TERMINAL HYDROLASE 43"/>
    <property type="match status" value="1"/>
</dbReference>
<accession>A0A8C4DNJ8</accession>
<proteinExistence type="predicted"/>
<dbReference type="GO" id="GO:0004843">
    <property type="term" value="F:cysteine-type deubiquitinase activity"/>
    <property type="evidence" value="ECO:0007669"/>
    <property type="project" value="UniProtKB-EC"/>
</dbReference>
<feature type="compositionally biased region" description="Basic and acidic residues" evidence="4">
    <location>
        <begin position="1001"/>
        <end position="1010"/>
    </location>
</feature>
<reference evidence="6" key="1">
    <citation type="submission" date="2025-08" db="UniProtKB">
        <authorList>
            <consortium name="Ensembl"/>
        </authorList>
    </citation>
    <scope>IDENTIFICATION</scope>
</reference>
<protein>
    <recommendedName>
        <fullName evidence="2">ubiquitinyl hydrolase 1</fullName>
        <ecNumber evidence="2">3.4.19.12</ecNumber>
    </recommendedName>
</protein>
<organism evidence="6 7">
    <name type="scientific">Dicentrarchus labrax</name>
    <name type="common">European seabass</name>
    <name type="synonym">Morone labrax</name>
    <dbReference type="NCBI Taxonomy" id="13489"/>
    <lineage>
        <taxon>Eukaryota</taxon>
        <taxon>Metazoa</taxon>
        <taxon>Chordata</taxon>
        <taxon>Craniata</taxon>
        <taxon>Vertebrata</taxon>
        <taxon>Euteleostomi</taxon>
        <taxon>Actinopterygii</taxon>
        <taxon>Neopterygii</taxon>
        <taxon>Teleostei</taxon>
        <taxon>Neoteleostei</taxon>
        <taxon>Acanthomorphata</taxon>
        <taxon>Eupercaria</taxon>
        <taxon>Moronidae</taxon>
        <taxon>Dicentrarchus</taxon>
    </lineage>
</organism>
<feature type="compositionally biased region" description="Basic and acidic residues" evidence="4">
    <location>
        <begin position="1021"/>
        <end position="1045"/>
    </location>
</feature>
<feature type="compositionally biased region" description="Polar residues" evidence="4">
    <location>
        <begin position="959"/>
        <end position="972"/>
    </location>
</feature>
<dbReference type="GO" id="GO:0016579">
    <property type="term" value="P:protein deubiquitination"/>
    <property type="evidence" value="ECO:0007669"/>
    <property type="project" value="InterPro"/>
</dbReference>
<dbReference type="Pfam" id="PF00443">
    <property type="entry name" value="UCH"/>
    <property type="match status" value="1"/>
</dbReference>
<evidence type="ECO:0000259" key="5">
    <source>
        <dbReference type="PROSITE" id="PS50235"/>
    </source>
</evidence>
<reference evidence="6" key="2">
    <citation type="submission" date="2025-09" db="UniProtKB">
        <authorList>
            <consortium name="Ensembl"/>
        </authorList>
    </citation>
    <scope>IDENTIFICATION</scope>
</reference>
<feature type="compositionally biased region" description="Low complexity" evidence="4">
    <location>
        <begin position="77"/>
        <end position="87"/>
    </location>
</feature>
<feature type="compositionally biased region" description="Polar residues" evidence="4">
    <location>
        <begin position="1126"/>
        <end position="1148"/>
    </location>
</feature>
<feature type="compositionally biased region" description="Basic and acidic residues" evidence="4">
    <location>
        <begin position="976"/>
        <end position="993"/>
    </location>
</feature>
<evidence type="ECO:0000256" key="4">
    <source>
        <dbReference type="SAM" id="MobiDB-lite"/>
    </source>
</evidence>
<dbReference type="InterPro" id="IPR018200">
    <property type="entry name" value="USP_CS"/>
</dbReference>
<evidence type="ECO:0000256" key="3">
    <source>
        <dbReference type="ARBA" id="ARBA00022801"/>
    </source>
</evidence>
<dbReference type="InterPro" id="IPR001394">
    <property type="entry name" value="Peptidase_C19_UCH"/>
</dbReference>
<feature type="region of interest" description="Disordered" evidence="4">
    <location>
        <begin position="887"/>
        <end position="1159"/>
    </location>
</feature>
<feature type="compositionally biased region" description="Gly residues" evidence="4">
    <location>
        <begin position="1057"/>
        <end position="1070"/>
    </location>
</feature>
<dbReference type="PROSITE" id="PS00973">
    <property type="entry name" value="USP_2"/>
    <property type="match status" value="1"/>
</dbReference>
<evidence type="ECO:0000256" key="2">
    <source>
        <dbReference type="ARBA" id="ARBA00012759"/>
    </source>
</evidence>
<feature type="compositionally biased region" description="Low complexity" evidence="4">
    <location>
        <begin position="349"/>
        <end position="360"/>
    </location>
</feature>
<feature type="compositionally biased region" description="Low complexity" evidence="4">
    <location>
        <begin position="924"/>
        <end position="935"/>
    </location>
</feature>
<sequence>FMVGVGNRLRGRFTRRKSLRSLGNFMGRILKTLGTLAHFGDAQPPDAEDDDGGFGQSASGGFKQDDCPQVSREGTVKKSSTVSSSHGSVKDRLSWCYGDKTPGVLGLKNHGNTCFMNAVVQCLSNTDLLAEYLGLEQYNARGEVTEQLASLVRALWTLEYTPQLSVEFKSIVAKYGSQFRGNSQHDALEFLLWLLDRVHEDANSSPNNNSNSSSNRHSFVQEHFQAQYRSSLTCPHCLKQSNTFDPFLCISLPIPLRQTRSMCVTLVFSTKGQRYLRVGLAVPLFGSLSCLRAMVAEEGNISPDQVILSELYSTGFQRSFSDDDDLTAIADSDVVYAFQAPPLHSRGGSTTPLPSSPYTSKAGPDGQRLPPSGTLSSEYLNQGGSTKVLLLICNTAGSGQQAVRFGPPFLMREDRSISWDQLQQSILSKLYYLMLNGSQAQNAGVLFKVRVVGVSAVYSYLSPQDSRPLYHPAVDRALKFCGPGGPAHVKLVIEWEHKTKECLFGSIQEEVVKDAESVRNQQQQHLQQHSCTLDECFQLYTKEEQLAPDDAWKCPHCKQLQQGMVKMSLWTLPDILILHLKRFRQVGERRNKLSTLVRFPLTGLDMAPHVVKRSQSIRNLNLGAWPPSWKQPSGQHHQPADMILPHDYLYDLYAVCNHHGGMHGGHYTAYCRNSVDGQWYSYDDSSVDLVPEEEVCTRGAYILFYQRRNTIPPWSASSSIRGSTSSSMSDHWLIRLTGDSKRGSLVSRSSTTCPSSIPDSPESPVFLENCTKEERGGFESRPLIRGLQGRSVSMRAPSKTKDTLSKVLPLRWSFGSKDRRKPDPVPPSVQDPAPVELVQYLESGRRPRCTKDSIVTLMSEPRSTKEAADGQAATNLRSSSLGSISCVGKAGDEYPQVPEGQRRPSDKTASLRRSKGSQTRDESITNISSSSSSNTLTRKKDARRQSSSKAPQDTETKKSSSAGVQPSYSTPSLHDGTLRRQKGDRADREHHGTYEGNSKTKKGDVPKSHEGLLSFFKGNFLKKDKDSRKSKEGEPQKGGGEEGGRRTISRLSLSNGTAGGGTGVEGGKSNGSGHRDELANGKVGRTTADIKRSQSSSNIPTKAEHSMRRTASLHRNGMSTAPAPSRSLTSDKPSYGTLQRTRYSTTSLGRKRTVPESSF</sequence>
<dbReference type="Gene3D" id="3.90.70.10">
    <property type="entry name" value="Cysteine proteinases"/>
    <property type="match status" value="2"/>
</dbReference>
<dbReference type="GeneTree" id="ENSGT00940000158772"/>
<dbReference type="PANTHER" id="PTHR21646">
    <property type="entry name" value="UBIQUITIN CARBOXYL-TERMINAL HYDROLASE"/>
    <property type="match status" value="1"/>
</dbReference>
<feature type="region of interest" description="Disordered" evidence="4">
    <location>
        <begin position="40"/>
        <end position="88"/>
    </location>
</feature>
<name>A0A8C4DNJ8_DICLA</name>
<evidence type="ECO:0000313" key="7">
    <source>
        <dbReference type="Proteomes" id="UP000694389"/>
    </source>
</evidence>
<gene>
    <name evidence="6" type="primary">usp43a</name>
</gene>
<dbReference type="InterPro" id="IPR028889">
    <property type="entry name" value="USP"/>
</dbReference>
<dbReference type="PROSITE" id="PS00972">
    <property type="entry name" value="USP_1"/>
    <property type="match status" value="1"/>
</dbReference>
<dbReference type="FunFam" id="3.90.70.10:FF:000048">
    <property type="entry name" value="Ubiquitin carboxyl-terminal hydrolase 31"/>
    <property type="match status" value="1"/>
</dbReference>
<dbReference type="InterPro" id="IPR050185">
    <property type="entry name" value="Ub_carboxyl-term_hydrolase"/>
</dbReference>
<dbReference type="Ensembl" id="ENSDLAT00005004608.2">
    <property type="protein sequence ID" value="ENSDLAP00005004460.2"/>
    <property type="gene ID" value="ENSDLAG00005001977.2"/>
</dbReference>